<keyword evidence="5" id="KW-0804">Transcription</keyword>
<dbReference type="InterPro" id="IPR013324">
    <property type="entry name" value="RNA_pol_sigma_r3/r4-like"/>
</dbReference>
<comment type="caution">
    <text evidence="8">The sequence shown here is derived from an EMBL/GenBank/DDBJ whole genome shotgun (WGS) entry which is preliminary data.</text>
</comment>
<dbReference type="CDD" id="cd06171">
    <property type="entry name" value="Sigma70_r4"/>
    <property type="match status" value="1"/>
</dbReference>
<dbReference type="InterPro" id="IPR039425">
    <property type="entry name" value="RNA_pol_sigma-70-like"/>
</dbReference>
<dbReference type="InterPro" id="IPR014284">
    <property type="entry name" value="RNA_pol_sigma-70_dom"/>
</dbReference>
<organism evidence="8 9">
    <name type="scientific">Actinomadura alba</name>
    <dbReference type="NCBI Taxonomy" id="406431"/>
    <lineage>
        <taxon>Bacteria</taxon>
        <taxon>Bacillati</taxon>
        <taxon>Actinomycetota</taxon>
        <taxon>Actinomycetes</taxon>
        <taxon>Streptosporangiales</taxon>
        <taxon>Thermomonosporaceae</taxon>
        <taxon>Actinomadura</taxon>
    </lineage>
</organism>
<keyword evidence="3" id="KW-0731">Sigma factor</keyword>
<evidence type="ECO:0000313" key="8">
    <source>
        <dbReference type="EMBL" id="MBC6469551.1"/>
    </source>
</evidence>
<comment type="similarity">
    <text evidence="1">Belongs to the sigma-70 factor family. ECF subfamily.</text>
</comment>
<proteinExistence type="inferred from homology"/>
<evidence type="ECO:0000256" key="3">
    <source>
        <dbReference type="ARBA" id="ARBA00023082"/>
    </source>
</evidence>
<evidence type="ECO:0000256" key="1">
    <source>
        <dbReference type="ARBA" id="ARBA00010641"/>
    </source>
</evidence>
<evidence type="ECO:0000313" key="9">
    <source>
        <dbReference type="Proteomes" id="UP000805614"/>
    </source>
</evidence>
<dbReference type="Gene3D" id="1.10.1740.10">
    <property type="match status" value="1"/>
</dbReference>
<dbReference type="InterPro" id="IPR007627">
    <property type="entry name" value="RNA_pol_sigma70_r2"/>
</dbReference>
<reference evidence="8 9" key="1">
    <citation type="submission" date="2020-06" db="EMBL/GenBank/DDBJ databases">
        <title>Actinomadura xiongansis sp. nov., isolated from soil of Baiyangdian.</title>
        <authorList>
            <person name="Zhang X."/>
        </authorList>
    </citation>
    <scope>NUCLEOTIDE SEQUENCE [LARGE SCALE GENOMIC DNA]</scope>
    <source>
        <strain evidence="8 9">HBUM206468</strain>
    </source>
</reference>
<keyword evidence="4" id="KW-0238">DNA-binding</keyword>
<dbReference type="InterPro" id="IPR036388">
    <property type="entry name" value="WH-like_DNA-bd_sf"/>
</dbReference>
<evidence type="ECO:0000259" key="6">
    <source>
        <dbReference type="Pfam" id="PF04542"/>
    </source>
</evidence>
<evidence type="ECO:0000256" key="4">
    <source>
        <dbReference type="ARBA" id="ARBA00023125"/>
    </source>
</evidence>
<dbReference type="Pfam" id="PF08281">
    <property type="entry name" value="Sigma70_r4_2"/>
    <property type="match status" value="1"/>
</dbReference>
<accession>A0ABR7LXM7</accession>
<feature type="domain" description="RNA polymerase sigma-70 region 2" evidence="6">
    <location>
        <begin position="43"/>
        <end position="107"/>
    </location>
</feature>
<evidence type="ECO:0000256" key="5">
    <source>
        <dbReference type="ARBA" id="ARBA00023163"/>
    </source>
</evidence>
<dbReference type="NCBIfam" id="TIGR02937">
    <property type="entry name" value="sigma70-ECF"/>
    <property type="match status" value="1"/>
</dbReference>
<dbReference type="InterPro" id="IPR013249">
    <property type="entry name" value="RNA_pol_sigma70_r4_t2"/>
</dbReference>
<gene>
    <name evidence="8" type="ORF">HKK74_29265</name>
</gene>
<dbReference type="EMBL" id="JABVEC010000028">
    <property type="protein sequence ID" value="MBC6469551.1"/>
    <property type="molecule type" value="Genomic_DNA"/>
</dbReference>
<dbReference type="SUPFAM" id="SSF88659">
    <property type="entry name" value="Sigma3 and sigma4 domains of RNA polymerase sigma factors"/>
    <property type="match status" value="1"/>
</dbReference>
<name>A0ABR7LXM7_9ACTN</name>
<keyword evidence="2" id="KW-0805">Transcription regulation</keyword>
<evidence type="ECO:0000256" key="2">
    <source>
        <dbReference type="ARBA" id="ARBA00023015"/>
    </source>
</evidence>
<keyword evidence="9" id="KW-1185">Reference proteome</keyword>
<sequence length="198" mass="22483">MFPQVRAEAGPTGIAPVGGGIEDTALAARARQGRLDAFEELSRRHYRALYRVALRMLGDVRDAEDATQEAFERAWLALPGFEGRAAFRTWIYRILTNVCLKNRQRHRHILLSLDEARDAPDTPQCEPQEIVERADRARALRRAIAALPPEQRSPLVLREYAGCSYQEIAQILGISMAAVRGRLHRARVELMEEMRPWA</sequence>
<dbReference type="Gene3D" id="1.10.10.10">
    <property type="entry name" value="Winged helix-like DNA-binding domain superfamily/Winged helix DNA-binding domain"/>
    <property type="match status" value="1"/>
</dbReference>
<protein>
    <submittedName>
        <fullName evidence="8">RNA polymerase sigma factor</fullName>
    </submittedName>
</protein>
<feature type="domain" description="RNA polymerase sigma factor 70 region 4 type 2" evidence="7">
    <location>
        <begin position="138"/>
        <end position="190"/>
    </location>
</feature>
<dbReference type="InterPro" id="IPR013325">
    <property type="entry name" value="RNA_pol_sigma_r2"/>
</dbReference>
<evidence type="ECO:0000259" key="7">
    <source>
        <dbReference type="Pfam" id="PF08281"/>
    </source>
</evidence>
<dbReference type="Proteomes" id="UP000805614">
    <property type="component" value="Unassembled WGS sequence"/>
</dbReference>
<dbReference type="Pfam" id="PF04542">
    <property type="entry name" value="Sigma70_r2"/>
    <property type="match status" value="1"/>
</dbReference>
<dbReference type="PANTHER" id="PTHR43133">
    <property type="entry name" value="RNA POLYMERASE ECF-TYPE SIGMA FACTO"/>
    <property type="match status" value="1"/>
</dbReference>
<dbReference type="SUPFAM" id="SSF88946">
    <property type="entry name" value="Sigma2 domain of RNA polymerase sigma factors"/>
    <property type="match status" value="1"/>
</dbReference>
<dbReference type="PANTHER" id="PTHR43133:SF8">
    <property type="entry name" value="RNA POLYMERASE SIGMA FACTOR HI_1459-RELATED"/>
    <property type="match status" value="1"/>
</dbReference>